<dbReference type="AlphaFoldDB" id="A0A7J5TTZ3"/>
<gene>
    <name evidence="1" type="ORF">F5984_22350</name>
</gene>
<comment type="caution">
    <text evidence="1">The sequence shown here is derived from an EMBL/GenBank/DDBJ whole genome shotgun (WGS) entry which is preliminary data.</text>
</comment>
<accession>A0A7J5TTZ3</accession>
<organism evidence="1 2">
    <name type="scientific">Rudanella paleaurantiibacter</name>
    <dbReference type="NCBI Taxonomy" id="2614655"/>
    <lineage>
        <taxon>Bacteria</taxon>
        <taxon>Pseudomonadati</taxon>
        <taxon>Bacteroidota</taxon>
        <taxon>Cytophagia</taxon>
        <taxon>Cytophagales</taxon>
        <taxon>Cytophagaceae</taxon>
        <taxon>Rudanella</taxon>
    </lineage>
</organism>
<dbReference type="EMBL" id="WELI01000011">
    <property type="protein sequence ID" value="KAB7727368.1"/>
    <property type="molecule type" value="Genomic_DNA"/>
</dbReference>
<sequence>MQKIVSLTLILSALTYTTQAQRPKPPTLNFATDSVALFTLDQDALQPGNELLRQQGYVSQIEPTGQGGLRFGIWRQHNTYLTADKATNIRSGLNTLPALMQVSYTPTAEGPGGFGPVQDTPISLASGLAQPLTFRANQISSLRGGVQTDKVLADQTTATDLNNLLADKEGAARAMGYRGDRHIRSQFAVIGNELVINYEPFQFVPFAARYIPDGKPTMRKSPLNPEARNGILNTCYPQLGRLSYYHAKNGAILTIDTTGKVLGQVRLAEDLRLAPGMVLYKRAEVIGQPEGELIRPSGLSPVVATDWIFGPDAAQKENPTFRVVRTNTDGALVFDHSFTVTYPEFGLTQLEMLSDEGGALVHVTLGKGLLKYQVGYAYITPKGVAWQHIWDKKDPASIIPISGGSGPFRIFQNATRLASLPDGRLMVLCQYDNGYGVQVLAPTGLFERYYSIKTRATDDGTLLKAADLHVVPFADGKVLLVGGEIRNARASVFDRFTTVDMELQQGLAPMPKAEPGQKNLFFNVTTGPVMFPSTGTAQTATPVQGARMALSLLKGKSVEEAVATSGAGAGSIGPDGRVAKFRQSTETSQYNMAPVLYLLVPSEGTGAVRDMARYGYSLPGQPLFLVSPKRNEVSIPLRTLPKTIQKGARANSYPQAVFLKMVKCTW</sequence>
<keyword evidence="2" id="KW-1185">Reference proteome</keyword>
<evidence type="ECO:0000313" key="1">
    <source>
        <dbReference type="EMBL" id="KAB7727368.1"/>
    </source>
</evidence>
<proteinExistence type="predicted"/>
<name>A0A7J5TTZ3_9BACT</name>
<dbReference type="Proteomes" id="UP000488299">
    <property type="component" value="Unassembled WGS sequence"/>
</dbReference>
<reference evidence="1 2" key="1">
    <citation type="submission" date="2019-10" db="EMBL/GenBank/DDBJ databases">
        <title>Rudanella paleaurantiibacter sp. nov., isolated from sludge.</title>
        <authorList>
            <person name="Xu S.Q."/>
        </authorList>
    </citation>
    <scope>NUCLEOTIDE SEQUENCE [LARGE SCALE GENOMIC DNA]</scope>
    <source>
        <strain evidence="1 2">HX-22-17</strain>
    </source>
</reference>
<evidence type="ECO:0008006" key="3">
    <source>
        <dbReference type="Google" id="ProtNLM"/>
    </source>
</evidence>
<evidence type="ECO:0000313" key="2">
    <source>
        <dbReference type="Proteomes" id="UP000488299"/>
    </source>
</evidence>
<dbReference type="RefSeq" id="WP_152126444.1">
    <property type="nucleotide sequence ID" value="NZ_WELI01000011.1"/>
</dbReference>
<protein>
    <recommendedName>
        <fullName evidence="3">WG repeat-containing protein</fullName>
    </recommendedName>
</protein>